<sequence length="103" mass="11040">MGPPAFPLRTTEGLKNEPQQRFRGGSSSSKGGPKRVRWLFQCMGWPAFRDTGPNAGMMTSLVDAEELVLCVNVVVGSGHHGGKHRGPCCHHLRGSLLEGSGLD</sequence>
<comment type="caution">
    <text evidence="2">The sequence shown here is derived from an EMBL/GenBank/DDBJ whole genome shotgun (WGS) entry which is preliminary data.</text>
</comment>
<reference evidence="2 3" key="1">
    <citation type="submission" date="2019-08" db="EMBL/GenBank/DDBJ databases">
        <title>The genome sequence of a newly discovered highly antifungal drug resistant Aspergillus species, Aspergillus tanneri NIH 1004.</title>
        <authorList>
            <person name="Mounaud S."/>
            <person name="Singh I."/>
            <person name="Joardar V."/>
            <person name="Pakala S."/>
            <person name="Pakala S."/>
            <person name="Venepally P."/>
            <person name="Chung J.K."/>
            <person name="Losada L."/>
            <person name="Nierman W.C."/>
        </authorList>
    </citation>
    <scope>NUCLEOTIDE SEQUENCE [LARGE SCALE GENOMIC DNA]</scope>
    <source>
        <strain evidence="2 3">NIH1004</strain>
    </source>
</reference>
<proteinExistence type="predicted"/>
<evidence type="ECO:0000313" key="2">
    <source>
        <dbReference type="EMBL" id="KAA8641321.1"/>
    </source>
</evidence>
<name>A0A5M9M3Q2_9EURO</name>
<feature type="region of interest" description="Disordered" evidence="1">
    <location>
        <begin position="1"/>
        <end position="34"/>
    </location>
</feature>
<dbReference type="EMBL" id="QUQM01000011">
    <property type="protein sequence ID" value="KAA8641321.1"/>
    <property type="molecule type" value="Genomic_DNA"/>
</dbReference>
<dbReference type="AlphaFoldDB" id="A0A5M9M3Q2"/>
<evidence type="ECO:0000256" key="1">
    <source>
        <dbReference type="SAM" id="MobiDB-lite"/>
    </source>
</evidence>
<dbReference type="Proteomes" id="UP000324241">
    <property type="component" value="Unassembled WGS sequence"/>
</dbReference>
<protein>
    <submittedName>
        <fullName evidence="2">Uncharacterized protein</fullName>
    </submittedName>
</protein>
<organism evidence="2 3">
    <name type="scientific">Aspergillus tanneri</name>
    <dbReference type="NCBI Taxonomy" id="1220188"/>
    <lineage>
        <taxon>Eukaryota</taxon>
        <taxon>Fungi</taxon>
        <taxon>Dikarya</taxon>
        <taxon>Ascomycota</taxon>
        <taxon>Pezizomycotina</taxon>
        <taxon>Eurotiomycetes</taxon>
        <taxon>Eurotiomycetidae</taxon>
        <taxon>Eurotiales</taxon>
        <taxon>Aspergillaceae</taxon>
        <taxon>Aspergillus</taxon>
        <taxon>Aspergillus subgen. Circumdati</taxon>
    </lineage>
</organism>
<accession>A0A5M9M3Q2</accession>
<gene>
    <name evidence="2" type="ORF">ATNIH1004_001989</name>
</gene>
<evidence type="ECO:0000313" key="3">
    <source>
        <dbReference type="Proteomes" id="UP000324241"/>
    </source>
</evidence>
<dbReference type="GeneID" id="54324691"/>
<dbReference type="RefSeq" id="XP_033420683.1">
    <property type="nucleotide sequence ID" value="XM_033566684.1"/>
</dbReference>